<comment type="similarity">
    <text evidence="2 11">Belongs to the sodium:solute symporter (SSF) (TC 2.A.21) family.</text>
</comment>
<gene>
    <name evidence="13" type="ORF">HPB48_013811</name>
</gene>
<name>A0A9J6FCS5_HAELO</name>
<feature type="transmembrane region" description="Helical" evidence="12">
    <location>
        <begin position="12"/>
        <end position="30"/>
    </location>
</feature>
<dbReference type="Proteomes" id="UP000821853">
    <property type="component" value="Chromosome 1"/>
</dbReference>
<dbReference type="PANTHER" id="PTHR42985">
    <property type="entry name" value="SODIUM-COUPLED MONOCARBOXYLATE TRANSPORTER"/>
    <property type="match status" value="1"/>
</dbReference>
<dbReference type="InterPro" id="IPR038377">
    <property type="entry name" value="Na/Glc_symporter_sf"/>
</dbReference>
<evidence type="ECO:0000256" key="3">
    <source>
        <dbReference type="ARBA" id="ARBA00022448"/>
    </source>
</evidence>
<evidence type="ECO:0000313" key="14">
    <source>
        <dbReference type="Proteomes" id="UP000821853"/>
    </source>
</evidence>
<dbReference type="PANTHER" id="PTHR42985:SF40">
    <property type="entry name" value="LD47995P-RELATED"/>
    <property type="match status" value="1"/>
</dbReference>
<feature type="transmembrane region" description="Helical" evidence="12">
    <location>
        <begin position="62"/>
        <end position="82"/>
    </location>
</feature>
<evidence type="ECO:0000256" key="5">
    <source>
        <dbReference type="ARBA" id="ARBA00022692"/>
    </source>
</evidence>
<keyword evidence="6 12" id="KW-1133">Transmembrane helix</keyword>
<dbReference type="AlphaFoldDB" id="A0A9J6FCS5"/>
<dbReference type="GO" id="GO:0006814">
    <property type="term" value="P:sodium ion transport"/>
    <property type="evidence" value="ECO:0007669"/>
    <property type="project" value="UniProtKB-KW"/>
</dbReference>
<proteinExistence type="inferred from homology"/>
<keyword evidence="7" id="KW-0915">Sodium</keyword>
<dbReference type="Gene3D" id="1.20.1730.10">
    <property type="entry name" value="Sodium/glucose cotransporter"/>
    <property type="match status" value="1"/>
</dbReference>
<dbReference type="InterPro" id="IPR001734">
    <property type="entry name" value="Na/solute_symporter"/>
</dbReference>
<dbReference type="GO" id="GO:0015293">
    <property type="term" value="F:symporter activity"/>
    <property type="evidence" value="ECO:0007669"/>
    <property type="project" value="TreeGrafter"/>
</dbReference>
<evidence type="ECO:0000256" key="1">
    <source>
        <dbReference type="ARBA" id="ARBA00004651"/>
    </source>
</evidence>
<evidence type="ECO:0000256" key="8">
    <source>
        <dbReference type="ARBA" id="ARBA00023065"/>
    </source>
</evidence>
<dbReference type="Pfam" id="PF00474">
    <property type="entry name" value="SSF"/>
    <property type="match status" value="1"/>
</dbReference>
<keyword evidence="3" id="KW-0813">Transport</keyword>
<evidence type="ECO:0000256" key="6">
    <source>
        <dbReference type="ARBA" id="ARBA00022989"/>
    </source>
</evidence>
<accession>A0A9J6FCS5</accession>
<evidence type="ECO:0000256" key="10">
    <source>
        <dbReference type="ARBA" id="ARBA00023201"/>
    </source>
</evidence>
<evidence type="ECO:0000256" key="4">
    <source>
        <dbReference type="ARBA" id="ARBA00022475"/>
    </source>
</evidence>
<dbReference type="GO" id="GO:0005886">
    <property type="term" value="C:plasma membrane"/>
    <property type="evidence" value="ECO:0007669"/>
    <property type="project" value="UniProtKB-SubCell"/>
</dbReference>
<evidence type="ECO:0000256" key="2">
    <source>
        <dbReference type="ARBA" id="ARBA00006434"/>
    </source>
</evidence>
<keyword evidence="10" id="KW-0739">Sodium transport</keyword>
<dbReference type="InterPro" id="IPR051163">
    <property type="entry name" value="Sodium:Solute_Symporter_SSF"/>
</dbReference>
<evidence type="ECO:0000256" key="12">
    <source>
        <dbReference type="SAM" id="Phobius"/>
    </source>
</evidence>
<reference evidence="13 14" key="1">
    <citation type="journal article" date="2020" name="Cell">
        <title>Large-Scale Comparative Analyses of Tick Genomes Elucidate Their Genetic Diversity and Vector Capacities.</title>
        <authorList>
            <consortium name="Tick Genome and Microbiome Consortium (TIGMIC)"/>
            <person name="Jia N."/>
            <person name="Wang J."/>
            <person name="Shi W."/>
            <person name="Du L."/>
            <person name="Sun Y."/>
            <person name="Zhan W."/>
            <person name="Jiang J.F."/>
            <person name="Wang Q."/>
            <person name="Zhang B."/>
            <person name="Ji P."/>
            <person name="Bell-Sakyi L."/>
            <person name="Cui X.M."/>
            <person name="Yuan T.T."/>
            <person name="Jiang B.G."/>
            <person name="Yang W.F."/>
            <person name="Lam T.T."/>
            <person name="Chang Q.C."/>
            <person name="Ding S.J."/>
            <person name="Wang X.J."/>
            <person name="Zhu J.G."/>
            <person name="Ruan X.D."/>
            <person name="Zhao L."/>
            <person name="Wei J.T."/>
            <person name="Ye R.Z."/>
            <person name="Que T.C."/>
            <person name="Du C.H."/>
            <person name="Zhou Y.H."/>
            <person name="Cheng J.X."/>
            <person name="Dai P.F."/>
            <person name="Guo W.B."/>
            <person name="Han X.H."/>
            <person name="Huang E.J."/>
            <person name="Li L.F."/>
            <person name="Wei W."/>
            <person name="Gao Y.C."/>
            <person name="Liu J.Z."/>
            <person name="Shao H.Z."/>
            <person name="Wang X."/>
            <person name="Wang C.C."/>
            <person name="Yang T.C."/>
            <person name="Huo Q.B."/>
            <person name="Li W."/>
            <person name="Chen H.Y."/>
            <person name="Chen S.E."/>
            <person name="Zhou L.G."/>
            <person name="Ni X.B."/>
            <person name="Tian J.H."/>
            <person name="Sheng Y."/>
            <person name="Liu T."/>
            <person name="Pan Y.S."/>
            <person name="Xia L.Y."/>
            <person name="Li J."/>
            <person name="Zhao F."/>
            <person name="Cao W.C."/>
        </authorList>
    </citation>
    <scope>NUCLEOTIDE SEQUENCE [LARGE SCALE GENOMIC DNA]</scope>
    <source>
        <tissue evidence="13">Larvae</tissue>
    </source>
</reference>
<keyword evidence="9 12" id="KW-0472">Membrane</keyword>
<protein>
    <recommendedName>
        <fullName evidence="15">Sodium-dependent multivitamin transporter</fullName>
    </recommendedName>
</protein>
<comment type="subcellular location">
    <subcellularLocation>
        <location evidence="1">Cell membrane</location>
        <topology evidence="1">Multi-pass membrane protein</topology>
    </subcellularLocation>
</comment>
<dbReference type="EMBL" id="JABSTR010000001">
    <property type="protein sequence ID" value="KAH9359908.1"/>
    <property type="molecule type" value="Genomic_DNA"/>
</dbReference>
<organism evidence="13 14">
    <name type="scientific">Haemaphysalis longicornis</name>
    <name type="common">Bush tick</name>
    <dbReference type="NCBI Taxonomy" id="44386"/>
    <lineage>
        <taxon>Eukaryota</taxon>
        <taxon>Metazoa</taxon>
        <taxon>Ecdysozoa</taxon>
        <taxon>Arthropoda</taxon>
        <taxon>Chelicerata</taxon>
        <taxon>Arachnida</taxon>
        <taxon>Acari</taxon>
        <taxon>Parasitiformes</taxon>
        <taxon>Ixodida</taxon>
        <taxon>Ixodoidea</taxon>
        <taxon>Ixodidae</taxon>
        <taxon>Haemaphysalinae</taxon>
        <taxon>Haemaphysalis</taxon>
    </lineage>
</organism>
<keyword evidence="4" id="KW-1003">Cell membrane</keyword>
<comment type="caution">
    <text evidence="13">The sequence shown here is derived from an EMBL/GenBank/DDBJ whole genome shotgun (WGS) entry which is preliminary data.</text>
</comment>
<keyword evidence="8" id="KW-0406">Ion transport</keyword>
<evidence type="ECO:0000313" key="13">
    <source>
        <dbReference type="EMBL" id="KAH9359908.1"/>
    </source>
</evidence>
<evidence type="ECO:0000256" key="9">
    <source>
        <dbReference type="ARBA" id="ARBA00023136"/>
    </source>
</evidence>
<evidence type="ECO:0000256" key="11">
    <source>
        <dbReference type="RuleBase" id="RU362091"/>
    </source>
</evidence>
<keyword evidence="5 12" id="KW-0812">Transmembrane</keyword>
<dbReference type="VEuPathDB" id="VectorBase:HLOH_053668"/>
<sequence length="167" mass="18286">MAAPPLHVSDYIVLGLLSALGIAAGLYISFSRRRNRHGVAPVPSDGARDVEQEEAFLGSRRLYAIPLSVSLFASALTSTSLVSFPAHYYAYGMHAIWCLVSIAVVTPIVAHTFVPVLYNLHLTSVFEVSTFVQLVLSLLRPLAQRSAFVFNFLGESTFALSPWFSRI</sequence>
<evidence type="ECO:0000256" key="7">
    <source>
        <dbReference type="ARBA" id="ARBA00023053"/>
    </source>
</evidence>
<dbReference type="PROSITE" id="PS50283">
    <property type="entry name" value="NA_SOLUT_SYMP_3"/>
    <property type="match status" value="1"/>
</dbReference>
<keyword evidence="14" id="KW-1185">Reference proteome</keyword>
<evidence type="ECO:0008006" key="15">
    <source>
        <dbReference type="Google" id="ProtNLM"/>
    </source>
</evidence>